<dbReference type="InterPro" id="IPR003968">
    <property type="entry name" value="K_chnl_volt-dep_Kv"/>
</dbReference>
<keyword evidence="11" id="KW-0407">Ion channel</keyword>
<evidence type="ECO:0000256" key="11">
    <source>
        <dbReference type="ARBA" id="ARBA00023303"/>
    </source>
</evidence>
<evidence type="ECO:0000256" key="4">
    <source>
        <dbReference type="ARBA" id="ARBA00022692"/>
    </source>
</evidence>
<dbReference type="PRINTS" id="PR00169">
    <property type="entry name" value="KCHANNEL"/>
</dbReference>
<keyword evidence="6" id="KW-0851">Voltage-gated channel</keyword>
<evidence type="ECO:0000256" key="1">
    <source>
        <dbReference type="ARBA" id="ARBA00004141"/>
    </source>
</evidence>
<dbReference type="Pfam" id="PF02214">
    <property type="entry name" value="BTB_2"/>
    <property type="match status" value="1"/>
</dbReference>
<feature type="transmembrane region" description="Helical" evidence="13">
    <location>
        <begin position="391"/>
        <end position="420"/>
    </location>
</feature>
<dbReference type="InterPro" id="IPR000210">
    <property type="entry name" value="BTB/POZ_dom"/>
</dbReference>
<proteinExistence type="predicted"/>
<dbReference type="InterPro" id="IPR027359">
    <property type="entry name" value="Volt_channel_dom_sf"/>
</dbReference>
<dbReference type="Gene3D" id="1.10.287.70">
    <property type="match status" value="1"/>
</dbReference>
<dbReference type="CDD" id="cd18379">
    <property type="entry name" value="BTB_POZ_Kv3_KCNC"/>
    <property type="match status" value="1"/>
</dbReference>
<dbReference type="PANTHER" id="PTHR11537:SF252">
    <property type="entry name" value="POTASSIUM VOLTAGE-GATED CHANNEL PROTEIN SHAW"/>
    <property type="match status" value="1"/>
</dbReference>
<dbReference type="Gene3D" id="3.30.710.10">
    <property type="entry name" value="Potassium Channel Kv1.1, Chain A"/>
    <property type="match status" value="1"/>
</dbReference>
<dbReference type="InterPro" id="IPR005821">
    <property type="entry name" value="Ion_trans_dom"/>
</dbReference>
<feature type="region of interest" description="Disordered" evidence="12">
    <location>
        <begin position="469"/>
        <end position="584"/>
    </location>
</feature>
<keyword evidence="10 13" id="KW-0472">Membrane</keyword>
<evidence type="ECO:0000313" key="16">
    <source>
        <dbReference type="Proteomes" id="UP000225706"/>
    </source>
</evidence>
<dbReference type="Proteomes" id="UP000225706">
    <property type="component" value="Unassembled WGS sequence"/>
</dbReference>
<sequence length="784" mass="89644">MKTRQRFEIIPRVVDTSQRRIILNVGGLKHETYLSTVKNYPDTRLYWVVENVTKAIDYDSEKIELFFDRHPGIFEQVLNYYRTGKLHCPHDVCGPLFEEELAYWGIDEKEMEHCCWTSYTQHREAEHNLKSFNVTDGDQDQDTDLESDRMEDSTPARDCGRPFTWWTKYQPKIWPVLEEPHSSKAAKIFSIISITLILLSVGTSCALTLPQFSKQSRSAQGSAAPAKDHTTVAIFTTIDFFCGIWFTLELLLRIIFCPRRRVFFRMVTNWIDVLSVMPFYIRILDSDHGSAIADALLMIRLLRLFRFFRLLYGLQILLHTLKASSYELGLLLLILFIPVVLFSSIIYYVERTMDNIHTKFRSIPESFWWSLITMTTVGYGDITPKTWLGKIIGGACAICGLLVIALPISIIGSNFNLYYAHAQARLKLPRRKNKVLLNSITSDFSNRGNSSGVRRRGLRIRSNVSYEPREDDSLVSGMFTSHSSRQNSLARQSPGEVKRNSTAWSIPSSKSDNEGKTSPTSTRPTRERRISRNERGAPKLGDLPEKDETEENDCHDDKHQVPKQEFIPENNYRNSLGVPGVSNVIPKDRLPVWIAENGRTPRLRSFSVPSNSNTPFPEAPPRKTQSQSSNICDRCSLPRDTQSIRREENRKTSSGEVCCCTEKDGLPRGSRNNSTYTIFIPGVDEGVQVSTESLPSWSRELPFEGLSPIQLNVVPRWRTRRFSDEGSEPDNLNETDEQETLVSELSDSRPVLDGKKKEPNKHPPMLYLDMPRRHGNTNENETSI</sequence>
<keyword evidence="5" id="KW-0631">Potassium channel</keyword>
<dbReference type="SUPFAM" id="SSF54695">
    <property type="entry name" value="POZ domain"/>
    <property type="match status" value="1"/>
</dbReference>
<keyword evidence="16" id="KW-1185">Reference proteome</keyword>
<feature type="compositionally biased region" description="Basic and acidic residues" evidence="12">
    <location>
        <begin position="746"/>
        <end position="761"/>
    </location>
</feature>
<evidence type="ECO:0000256" key="8">
    <source>
        <dbReference type="ARBA" id="ARBA00022989"/>
    </source>
</evidence>
<dbReference type="OrthoDB" id="5961775at2759"/>
<comment type="caution">
    <text evidence="15">The sequence shown here is derived from an EMBL/GenBank/DDBJ whole genome shotgun (WGS) entry which is preliminary data.</text>
</comment>
<evidence type="ECO:0000256" key="12">
    <source>
        <dbReference type="SAM" id="MobiDB-lite"/>
    </source>
</evidence>
<feature type="domain" description="BTB" evidence="14">
    <location>
        <begin position="19"/>
        <end position="122"/>
    </location>
</feature>
<dbReference type="FunFam" id="3.30.710.10:FF:000002">
    <property type="entry name" value="Potassium voltage-gated channel subfamily C member 2"/>
    <property type="match status" value="1"/>
</dbReference>
<evidence type="ECO:0000256" key="3">
    <source>
        <dbReference type="ARBA" id="ARBA00022538"/>
    </source>
</evidence>
<keyword evidence="7" id="KW-0630">Potassium</keyword>
<dbReference type="Pfam" id="PF00520">
    <property type="entry name" value="Ion_trans"/>
    <property type="match status" value="1"/>
</dbReference>
<dbReference type="SUPFAM" id="SSF81324">
    <property type="entry name" value="Voltage-gated potassium channels"/>
    <property type="match status" value="1"/>
</dbReference>
<evidence type="ECO:0000256" key="9">
    <source>
        <dbReference type="ARBA" id="ARBA00023065"/>
    </source>
</evidence>
<dbReference type="Gene3D" id="1.20.120.350">
    <property type="entry name" value="Voltage-gated potassium channels. Chain C"/>
    <property type="match status" value="1"/>
</dbReference>
<comment type="subcellular location">
    <subcellularLocation>
        <location evidence="1">Membrane</location>
        <topology evidence="1">Multi-pass membrane protein</topology>
    </subcellularLocation>
</comment>
<evidence type="ECO:0000259" key="14">
    <source>
        <dbReference type="SMART" id="SM00225"/>
    </source>
</evidence>
<keyword evidence="4 13" id="KW-0812">Transmembrane</keyword>
<reference evidence="16" key="1">
    <citation type="journal article" date="2017" name="bioRxiv">
        <title>Comparative analysis of the genomes of Stylophora pistillata and Acropora digitifera provides evidence for extensive differences between species of corals.</title>
        <authorList>
            <person name="Voolstra C.R."/>
            <person name="Li Y."/>
            <person name="Liew Y.J."/>
            <person name="Baumgarten S."/>
            <person name="Zoccola D."/>
            <person name="Flot J.-F."/>
            <person name="Tambutte S."/>
            <person name="Allemand D."/>
            <person name="Aranda M."/>
        </authorList>
    </citation>
    <scope>NUCLEOTIDE SEQUENCE [LARGE SCALE GENOMIC DNA]</scope>
</reference>
<feature type="transmembrane region" description="Helical" evidence="13">
    <location>
        <begin position="188"/>
        <end position="212"/>
    </location>
</feature>
<keyword evidence="2" id="KW-0813">Transport</keyword>
<evidence type="ECO:0000256" key="13">
    <source>
        <dbReference type="SAM" id="Phobius"/>
    </source>
</evidence>
<dbReference type="InterPro" id="IPR011333">
    <property type="entry name" value="SKP1/BTB/POZ_sf"/>
</dbReference>
<feature type="compositionally biased region" description="Polar residues" evidence="12">
    <location>
        <begin position="478"/>
        <end position="491"/>
    </location>
</feature>
<dbReference type="GO" id="GO:0008076">
    <property type="term" value="C:voltage-gated potassium channel complex"/>
    <property type="evidence" value="ECO:0007669"/>
    <property type="project" value="InterPro"/>
</dbReference>
<evidence type="ECO:0000256" key="6">
    <source>
        <dbReference type="ARBA" id="ARBA00022882"/>
    </source>
</evidence>
<feature type="transmembrane region" description="Helical" evidence="13">
    <location>
        <begin position="328"/>
        <end position="349"/>
    </location>
</feature>
<dbReference type="AlphaFoldDB" id="A0A2B4RVI8"/>
<dbReference type="InterPro" id="IPR003131">
    <property type="entry name" value="T1-type_BTB"/>
</dbReference>
<keyword evidence="9" id="KW-0406">Ion transport</keyword>
<feature type="region of interest" description="Disordered" evidence="12">
    <location>
        <begin position="130"/>
        <end position="157"/>
    </location>
</feature>
<feature type="transmembrane region" description="Helical" evidence="13">
    <location>
        <begin position="262"/>
        <end position="281"/>
    </location>
</feature>
<dbReference type="GO" id="GO:0051260">
    <property type="term" value="P:protein homooligomerization"/>
    <property type="evidence" value="ECO:0007669"/>
    <property type="project" value="InterPro"/>
</dbReference>
<feature type="region of interest" description="Disordered" evidence="12">
    <location>
        <begin position="602"/>
        <end position="638"/>
    </location>
</feature>
<evidence type="ECO:0000256" key="2">
    <source>
        <dbReference type="ARBA" id="ARBA00022448"/>
    </source>
</evidence>
<dbReference type="PANTHER" id="PTHR11537">
    <property type="entry name" value="VOLTAGE-GATED POTASSIUM CHANNEL"/>
    <property type="match status" value="1"/>
</dbReference>
<dbReference type="InterPro" id="IPR028325">
    <property type="entry name" value="VG_K_chnl"/>
</dbReference>
<feature type="compositionally biased region" description="Basic and acidic residues" evidence="12">
    <location>
        <begin position="146"/>
        <end position="157"/>
    </location>
</feature>
<evidence type="ECO:0000313" key="15">
    <source>
        <dbReference type="EMBL" id="PFX20849.1"/>
    </source>
</evidence>
<evidence type="ECO:0000256" key="5">
    <source>
        <dbReference type="ARBA" id="ARBA00022826"/>
    </source>
</evidence>
<dbReference type="EMBL" id="LSMT01000300">
    <property type="protein sequence ID" value="PFX20849.1"/>
    <property type="molecule type" value="Genomic_DNA"/>
</dbReference>
<evidence type="ECO:0000256" key="10">
    <source>
        <dbReference type="ARBA" id="ARBA00023136"/>
    </source>
</evidence>
<feature type="compositionally biased region" description="Acidic residues" evidence="12">
    <location>
        <begin position="725"/>
        <end position="739"/>
    </location>
</feature>
<feature type="compositionally biased region" description="Polar residues" evidence="12">
    <location>
        <begin position="500"/>
        <end position="510"/>
    </location>
</feature>
<protein>
    <submittedName>
        <fullName evidence="15">Potassium voltage-gated channel protein Shaw</fullName>
    </submittedName>
</protein>
<dbReference type="GO" id="GO:0001508">
    <property type="term" value="P:action potential"/>
    <property type="evidence" value="ECO:0007669"/>
    <property type="project" value="TreeGrafter"/>
</dbReference>
<dbReference type="STRING" id="50429.A0A2B4RVI8"/>
<feature type="region of interest" description="Disordered" evidence="12">
    <location>
        <begin position="722"/>
        <end position="784"/>
    </location>
</feature>
<evidence type="ECO:0000256" key="7">
    <source>
        <dbReference type="ARBA" id="ARBA00022958"/>
    </source>
</evidence>
<accession>A0A2B4RVI8</accession>
<dbReference type="PRINTS" id="PR01491">
    <property type="entry name" value="KVCHANNEL"/>
</dbReference>
<keyword evidence="8 13" id="KW-1133">Transmembrane helix</keyword>
<dbReference type="SMART" id="SM00225">
    <property type="entry name" value="BTB"/>
    <property type="match status" value="1"/>
</dbReference>
<dbReference type="PRINTS" id="PR01498">
    <property type="entry name" value="SHAWCHANNEL"/>
</dbReference>
<organism evidence="15 16">
    <name type="scientific">Stylophora pistillata</name>
    <name type="common">Smooth cauliflower coral</name>
    <dbReference type="NCBI Taxonomy" id="50429"/>
    <lineage>
        <taxon>Eukaryota</taxon>
        <taxon>Metazoa</taxon>
        <taxon>Cnidaria</taxon>
        <taxon>Anthozoa</taxon>
        <taxon>Hexacorallia</taxon>
        <taxon>Scleractinia</taxon>
        <taxon>Astrocoeniina</taxon>
        <taxon>Pocilloporidae</taxon>
        <taxon>Stylophora</taxon>
    </lineage>
</organism>
<gene>
    <name evidence="15" type="primary">Shaw</name>
    <name evidence="15" type="ORF">AWC38_SpisGene14660</name>
</gene>
<dbReference type="InterPro" id="IPR003974">
    <property type="entry name" value="K_chnl_volt-dep_Kv3"/>
</dbReference>
<dbReference type="GO" id="GO:0005251">
    <property type="term" value="F:delayed rectifier potassium channel activity"/>
    <property type="evidence" value="ECO:0007669"/>
    <property type="project" value="TreeGrafter"/>
</dbReference>
<feature type="compositionally biased region" description="Basic and acidic residues" evidence="12">
    <location>
        <begin position="524"/>
        <end position="546"/>
    </location>
</feature>
<name>A0A2B4RVI8_STYPI</name>
<feature type="transmembrane region" description="Helical" evidence="13">
    <location>
        <begin position="232"/>
        <end position="255"/>
    </location>
</feature>
<keyword evidence="3" id="KW-0633">Potassium transport</keyword>
<dbReference type="FunFam" id="1.10.287.70:FF:000002">
    <property type="entry name" value="Potassium voltage-gated channel subfamily a member"/>
    <property type="match status" value="1"/>
</dbReference>